<dbReference type="Pfam" id="PF00481">
    <property type="entry name" value="PP2C"/>
    <property type="match status" value="1"/>
</dbReference>
<dbReference type="EMBL" id="OOIL02005220">
    <property type="protein sequence ID" value="VFQ94229.1"/>
    <property type="molecule type" value="Genomic_DNA"/>
</dbReference>
<evidence type="ECO:0000256" key="12">
    <source>
        <dbReference type="RuleBase" id="RU003465"/>
    </source>
</evidence>
<dbReference type="Gene3D" id="3.60.40.10">
    <property type="entry name" value="PPM-type phosphatase domain"/>
    <property type="match status" value="1"/>
</dbReference>
<dbReference type="InterPro" id="IPR015655">
    <property type="entry name" value="PP2C"/>
</dbReference>
<dbReference type="FunFam" id="3.60.40.10:FF:000020">
    <property type="entry name" value="Probable protein phosphatase 2C 42"/>
    <property type="match status" value="1"/>
</dbReference>
<dbReference type="OrthoDB" id="420076at2759"/>
<evidence type="ECO:0000256" key="7">
    <source>
        <dbReference type="ARBA" id="ARBA00022842"/>
    </source>
</evidence>
<feature type="domain" description="PPM-type phosphatase" evidence="13">
    <location>
        <begin position="36"/>
        <end position="334"/>
    </location>
</feature>
<keyword evidence="7" id="KW-0460">Magnesium</keyword>
<dbReference type="Proteomes" id="UP000595140">
    <property type="component" value="Unassembled WGS sequence"/>
</dbReference>
<evidence type="ECO:0000313" key="15">
    <source>
        <dbReference type="EMBL" id="VFQ94229.1"/>
    </source>
</evidence>
<dbReference type="InterPro" id="IPR036457">
    <property type="entry name" value="PPM-type-like_dom_sf"/>
</dbReference>
<dbReference type="EC" id="3.1.3.16" evidence="4"/>
<evidence type="ECO:0000256" key="8">
    <source>
        <dbReference type="ARBA" id="ARBA00022912"/>
    </source>
</evidence>
<evidence type="ECO:0000256" key="10">
    <source>
        <dbReference type="ARBA" id="ARBA00047761"/>
    </source>
</evidence>
<reference evidence="14 16" key="1">
    <citation type="submission" date="2018-04" db="EMBL/GenBank/DDBJ databases">
        <authorList>
            <person name="Vogel A."/>
        </authorList>
    </citation>
    <scope>NUCLEOTIDE SEQUENCE [LARGE SCALE GENOMIC DNA]</scope>
</reference>
<organism evidence="14 16">
    <name type="scientific">Cuscuta campestris</name>
    <dbReference type="NCBI Taxonomy" id="132261"/>
    <lineage>
        <taxon>Eukaryota</taxon>
        <taxon>Viridiplantae</taxon>
        <taxon>Streptophyta</taxon>
        <taxon>Embryophyta</taxon>
        <taxon>Tracheophyta</taxon>
        <taxon>Spermatophyta</taxon>
        <taxon>Magnoliopsida</taxon>
        <taxon>eudicotyledons</taxon>
        <taxon>Gunneridae</taxon>
        <taxon>Pentapetalae</taxon>
        <taxon>asterids</taxon>
        <taxon>lamiids</taxon>
        <taxon>Solanales</taxon>
        <taxon>Convolvulaceae</taxon>
        <taxon>Cuscuteae</taxon>
        <taxon>Cuscuta</taxon>
        <taxon>Cuscuta subgen. Grammica</taxon>
        <taxon>Cuscuta sect. Cleistogrammica</taxon>
    </lineage>
</organism>
<evidence type="ECO:0000256" key="1">
    <source>
        <dbReference type="ARBA" id="ARBA00001936"/>
    </source>
</evidence>
<evidence type="ECO:0000256" key="11">
    <source>
        <dbReference type="ARBA" id="ARBA00048336"/>
    </source>
</evidence>
<comment type="catalytic activity">
    <reaction evidence="10">
        <text>O-phospho-L-seryl-[protein] + H2O = L-seryl-[protein] + phosphate</text>
        <dbReference type="Rhea" id="RHEA:20629"/>
        <dbReference type="Rhea" id="RHEA-COMP:9863"/>
        <dbReference type="Rhea" id="RHEA-COMP:11604"/>
        <dbReference type="ChEBI" id="CHEBI:15377"/>
        <dbReference type="ChEBI" id="CHEBI:29999"/>
        <dbReference type="ChEBI" id="CHEBI:43474"/>
        <dbReference type="ChEBI" id="CHEBI:83421"/>
        <dbReference type="EC" id="3.1.3.16"/>
    </reaction>
</comment>
<sequence>MTWSCIFDFLRDCFRRQSGGDVLSWDAELEPHATGDFSMAAIQANSTLEDQGQVYTTPSATYIGVYDGHGGPEASRFISNHLFRHIQKYSREQGGMSEEVLRRALNAIEEDFMHMVRRSWLRQPKMVSVGSCCLVGAISNGVLYVANIGDSRAVLGWRAAHGVVAQRVSTEHNVGVEEVRKEVVALHPDDKHIVVNTHGVWRIKGIIQVSRSIGDMYLKKPEMSRDPLLVQYGCPIPLRRAVMSAEPSIVTRKLRPEDLFLIFASDGLWEQISDQEAVEIVLKNPRRGIAKRLARAAVSEAAKKREMKSQDIRRIEKGTRRCYHDDITVVVVYLDHSQSSQNGKATEGRDYNNNSCTATPVDIYRLNSEQAEDSPAISP</sequence>
<dbReference type="AlphaFoldDB" id="A0A484N1T4"/>
<comment type="similarity">
    <text evidence="3 12">Belongs to the PP2C family.</text>
</comment>
<keyword evidence="9" id="KW-0464">Manganese</keyword>
<gene>
    <name evidence="14" type="ORF">CCAM_LOCUS36004</name>
    <name evidence="15" type="ORF">CCAM_LOCUS36005</name>
</gene>
<dbReference type="GO" id="GO:0046872">
    <property type="term" value="F:metal ion binding"/>
    <property type="evidence" value="ECO:0007669"/>
    <property type="project" value="UniProtKB-KW"/>
</dbReference>
<protein>
    <recommendedName>
        <fullName evidence="4">protein-serine/threonine phosphatase</fullName>
        <ecNumber evidence="4">3.1.3.16</ecNumber>
    </recommendedName>
</protein>
<evidence type="ECO:0000256" key="3">
    <source>
        <dbReference type="ARBA" id="ARBA00006702"/>
    </source>
</evidence>
<evidence type="ECO:0000313" key="14">
    <source>
        <dbReference type="EMBL" id="VFQ94228.1"/>
    </source>
</evidence>
<dbReference type="InterPro" id="IPR000222">
    <property type="entry name" value="PP2C_BS"/>
</dbReference>
<dbReference type="PROSITE" id="PS01032">
    <property type="entry name" value="PPM_1"/>
    <property type="match status" value="1"/>
</dbReference>
<comment type="catalytic activity">
    <reaction evidence="11">
        <text>O-phospho-L-threonyl-[protein] + H2O = L-threonyl-[protein] + phosphate</text>
        <dbReference type="Rhea" id="RHEA:47004"/>
        <dbReference type="Rhea" id="RHEA-COMP:11060"/>
        <dbReference type="Rhea" id="RHEA-COMP:11605"/>
        <dbReference type="ChEBI" id="CHEBI:15377"/>
        <dbReference type="ChEBI" id="CHEBI:30013"/>
        <dbReference type="ChEBI" id="CHEBI:43474"/>
        <dbReference type="ChEBI" id="CHEBI:61977"/>
        <dbReference type="EC" id="3.1.3.16"/>
    </reaction>
</comment>
<dbReference type="CDD" id="cd00143">
    <property type="entry name" value="PP2Cc"/>
    <property type="match status" value="1"/>
</dbReference>
<name>A0A484N1T4_9ASTE</name>
<evidence type="ECO:0000256" key="6">
    <source>
        <dbReference type="ARBA" id="ARBA00022801"/>
    </source>
</evidence>
<dbReference type="PANTHER" id="PTHR47992">
    <property type="entry name" value="PROTEIN PHOSPHATASE"/>
    <property type="match status" value="1"/>
</dbReference>
<evidence type="ECO:0000259" key="13">
    <source>
        <dbReference type="PROSITE" id="PS51746"/>
    </source>
</evidence>
<keyword evidence="5" id="KW-0479">Metal-binding</keyword>
<evidence type="ECO:0000313" key="16">
    <source>
        <dbReference type="Proteomes" id="UP000595140"/>
    </source>
</evidence>
<dbReference type="SMART" id="SM00332">
    <property type="entry name" value="PP2Cc"/>
    <property type="match status" value="1"/>
</dbReference>
<comment type="cofactor">
    <cofactor evidence="1">
        <name>Mn(2+)</name>
        <dbReference type="ChEBI" id="CHEBI:29035"/>
    </cofactor>
</comment>
<comment type="cofactor">
    <cofactor evidence="2">
        <name>Mg(2+)</name>
        <dbReference type="ChEBI" id="CHEBI:18420"/>
    </cofactor>
</comment>
<dbReference type="InterPro" id="IPR001932">
    <property type="entry name" value="PPM-type_phosphatase-like_dom"/>
</dbReference>
<dbReference type="SUPFAM" id="SSF81606">
    <property type="entry name" value="PP2C-like"/>
    <property type="match status" value="1"/>
</dbReference>
<keyword evidence="16" id="KW-1185">Reference proteome</keyword>
<evidence type="ECO:0000256" key="9">
    <source>
        <dbReference type="ARBA" id="ARBA00023211"/>
    </source>
</evidence>
<dbReference type="GO" id="GO:0004722">
    <property type="term" value="F:protein serine/threonine phosphatase activity"/>
    <property type="evidence" value="ECO:0007669"/>
    <property type="project" value="UniProtKB-EC"/>
</dbReference>
<evidence type="ECO:0000256" key="2">
    <source>
        <dbReference type="ARBA" id="ARBA00001946"/>
    </source>
</evidence>
<evidence type="ECO:0000256" key="5">
    <source>
        <dbReference type="ARBA" id="ARBA00022723"/>
    </source>
</evidence>
<accession>A0A484N1T4</accession>
<keyword evidence="6 12" id="KW-0378">Hydrolase</keyword>
<dbReference type="EMBL" id="OOIL02005220">
    <property type="protein sequence ID" value="VFQ94228.1"/>
    <property type="molecule type" value="Genomic_DNA"/>
</dbReference>
<evidence type="ECO:0000256" key="4">
    <source>
        <dbReference type="ARBA" id="ARBA00013081"/>
    </source>
</evidence>
<keyword evidence="8 12" id="KW-0904">Protein phosphatase</keyword>
<proteinExistence type="inferred from homology"/>
<dbReference type="PROSITE" id="PS51746">
    <property type="entry name" value="PPM_2"/>
    <property type="match status" value="1"/>
</dbReference>